<organism evidence="3 4">
    <name type="scientific">Symbiobacterium terraclitae</name>
    <dbReference type="NCBI Taxonomy" id="557451"/>
    <lineage>
        <taxon>Bacteria</taxon>
        <taxon>Bacillati</taxon>
        <taxon>Bacillota</taxon>
        <taxon>Clostridia</taxon>
        <taxon>Eubacteriales</taxon>
        <taxon>Symbiobacteriaceae</taxon>
        <taxon>Symbiobacterium</taxon>
    </lineage>
</organism>
<evidence type="ECO:0000313" key="4">
    <source>
        <dbReference type="Proteomes" id="UP001519289"/>
    </source>
</evidence>
<dbReference type="RefSeq" id="WP_209465529.1">
    <property type="nucleotide sequence ID" value="NZ_JAGGLG010000004.1"/>
</dbReference>
<evidence type="ECO:0000256" key="2">
    <source>
        <dbReference type="SAM" id="Phobius"/>
    </source>
</evidence>
<feature type="transmembrane region" description="Helical" evidence="2">
    <location>
        <begin position="12"/>
        <end position="30"/>
    </location>
</feature>
<feature type="region of interest" description="Disordered" evidence="1">
    <location>
        <begin position="130"/>
        <end position="165"/>
    </location>
</feature>
<keyword evidence="4" id="KW-1185">Reference proteome</keyword>
<dbReference type="EMBL" id="JAGGLG010000004">
    <property type="protein sequence ID" value="MBP2017384.1"/>
    <property type="molecule type" value="Genomic_DNA"/>
</dbReference>
<sequence>MSPIDRNLWTARPLLVAYVLVITAMIGLLVNRQPPVAGTVPAMSESTASSGAHGAEKEPPPLWLQFFRPGLPAAQRMLRTALPVLAVSGMPATEERRDLRFLWTGQGQQRPQTLFQAALPFLRLQAEPVRPVSPGPAIPSGESPGPEEPPPVPAQRAPEPARRPPVVNGGLPLVGIYHTHDYEAYISEFPDLAVSTDQDLIQIASYDHSKPTIVDIGEILAHRLRDLGVTTVHAPFRHQELGYDYAYQSSRATAQQILREAPTVKVLLDLHRDGNMDLDATTYIDGLPVARVRCVIGARDDLTHWQENLAFCEALMAKMEEANPGITLPTLTPQARYNQDLLPGAILLEIGNALNTFDEAARAVDHVAEALVELLRAGEYPGSP</sequence>
<keyword evidence="2" id="KW-0812">Transmembrane</keyword>
<keyword evidence="2" id="KW-1133">Transmembrane helix</keyword>
<evidence type="ECO:0000313" key="3">
    <source>
        <dbReference type="EMBL" id="MBP2017384.1"/>
    </source>
</evidence>
<keyword evidence="2" id="KW-0472">Membrane</keyword>
<dbReference type="Pfam" id="PF07454">
    <property type="entry name" value="SpoIIP"/>
    <property type="match status" value="1"/>
</dbReference>
<accession>A0ABS4JPC4</accession>
<reference evidence="3 4" key="1">
    <citation type="submission" date="2021-03" db="EMBL/GenBank/DDBJ databases">
        <title>Genomic Encyclopedia of Type Strains, Phase IV (KMG-IV): sequencing the most valuable type-strain genomes for metagenomic binning, comparative biology and taxonomic classification.</title>
        <authorList>
            <person name="Goeker M."/>
        </authorList>
    </citation>
    <scope>NUCLEOTIDE SEQUENCE [LARGE SCALE GENOMIC DNA]</scope>
    <source>
        <strain evidence="3 4">DSM 27138</strain>
    </source>
</reference>
<comment type="caution">
    <text evidence="3">The sequence shown here is derived from an EMBL/GenBank/DDBJ whole genome shotgun (WGS) entry which is preliminary data.</text>
</comment>
<proteinExistence type="predicted"/>
<dbReference type="NCBIfam" id="TIGR02867">
    <property type="entry name" value="spore_II_P"/>
    <property type="match status" value="1"/>
</dbReference>
<gene>
    <name evidence="3" type="ORF">J2Z79_000767</name>
</gene>
<dbReference type="InterPro" id="IPR010897">
    <property type="entry name" value="Spore_II_P"/>
</dbReference>
<name>A0ABS4JPC4_9FIRM</name>
<dbReference type="Proteomes" id="UP001519289">
    <property type="component" value="Unassembled WGS sequence"/>
</dbReference>
<protein>
    <submittedName>
        <fullName evidence="3">Stage II sporulation protein P</fullName>
    </submittedName>
</protein>
<evidence type="ECO:0000256" key="1">
    <source>
        <dbReference type="SAM" id="MobiDB-lite"/>
    </source>
</evidence>